<evidence type="ECO:0000256" key="5">
    <source>
        <dbReference type="ARBA" id="ARBA00022692"/>
    </source>
</evidence>
<reference evidence="11 12" key="2">
    <citation type="submission" date="2017-11" db="EMBL/GenBank/DDBJ databases">
        <title>PacBio sequencing of new strain of the secondary endosymbiont Candidatus Hamiltonella defensa.</title>
        <authorList>
            <person name="Strand M.R."/>
            <person name="Oliver K."/>
        </authorList>
    </citation>
    <scope>NUCLEOTIDE SEQUENCE [LARGE SCALE GENOMIC DNA]</scope>
    <source>
        <strain evidence="12">A2C</strain>
        <strain evidence="11">ZA17</strain>
    </source>
</reference>
<dbReference type="GeneID" id="66260989"/>
<keyword evidence="7 8" id="KW-0472">Membrane</keyword>
<evidence type="ECO:0000256" key="6">
    <source>
        <dbReference type="ARBA" id="ARBA00022989"/>
    </source>
</evidence>
<dbReference type="AlphaFoldDB" id="A0A2D3T2F0"/>
<evidence type="ECO:0000256" key="7">
    <source>
        <dbReference type="ARBA" id="ARBA00023136"/>
    </source>
</evidence>
<evidence type="ECO:0000256" key="2">
    <source>
        <dbReference type="ARBA" id="ARBA00007555"/>
    </source>
</evidence>
<evidence type="ECO:0000313" key="10">
    <source>
        <dbReference type="EMBL" id="ATW34052.1"/>
    </source>
</evidence>
<reference evidence="9" key="3">
    <citation type="journal article" date="2018" name="Genome Biol. Evol.">
        <title>Culture-Facilitated Comparative Genomics of the Facultative Symbiont Hamiltonella defensa.</title>
        <authorList>
            <person name="Chevignon G."/>
            <person name="Boyd B.M."/>
            <person name="Brandt J.W."/>
            <person name="Oliver K.M."/>
            <person name="Strand M.R."/>
        </authorList>
    </citation>
    <scope>NUCLEOTIDE SEQUENCE</scope>
    <source>
        <strain evidence="9">A2C</strain>
        <strain evidence="10">ZA17</strain>
    </source>
</reference>
<dbReference type="Proteomes" id="UP000230008">
    <property type="component" value="Chromosome"/>
</dbReference>
<keyword evidence="4" id="KW-0997">Cell inner membrane</keyword>
<dbReference type="PANTHER" id="PTHR30462:SF3">
    <property type="entry name" value="INTERMEMBRANE TRANSPORT PROTEIN PQIA"/>
    <property type="match status" value="1"/>
</dbReference>
<organism evidence="9 12">
    <name type="scientific">Candidatus Williamhamiltonella defendens</name>
    <dbReference type="NCBI Taxonomy" id="138072"/>
    <lineage>
        <taxon>Bacteria</taxon>
        <taxon>Pseudomonadati</taxon>
        <taxon>Pseudomonadota</taxon>
        <taxon>Gammaproteobacteria</taxon>
        <taxon>Enterobacterales</taxon>
        <taxon>Enterobacteriaceae</taxon>
        <taxon>aphid secondary symbionts</taxon>
        <taxon>Candidatus Williamhamiltonella</taxon>
    </lineage>
</organism>
<sequence>MSNTIQQHHQEVQRNALMLCPYCDTLLQIPPLTYGKKAVCPRCKKTLTSYWEEPRKQPLLYALCSLWMLFLAQLFSLLIMNVAGIEKNIDLIQIPTVMLEDQYASMAILFIVLVQFLPAFCMTGIILLFMPIPIPVGLKIFLAKSILKLKTWCMAEIFLAGVLVSFVKLMTYSDIHIGCSFTAYCFFAFSQVRAFQCIDRRILWQYIGVTPPLKKSFILGQTGLSQGLYSCPTCTAIVILHEKKCSRCHTYAHARRPYSLQWTMALLFSSFLLYIPANFMPMMITETFGDKIPATLLSGIILLWSEGSYPIAIIVFIASILVPLLKMLGTTWLCWGIRKGNIDAIRMHFIYGVIEFIGRWSMIDIFVILLLSTLVRINQFASIYPDIGALLFALMVILSMLAASSFDPRLIWDSASKSSKGKVK</sequence>
<keyword evidence="5 8" id="KW-0812">Transmembrane</keyword>
<comment type="similarity">
    <text evidence="2">Belongs to the PqiA family.</text>
</comment>
<dbReference type="Proteomes" id="UP000229055">
    <property type="component" value="Chromosome"/>
</dbReference>
<evidence type="ECO:0000313" key="12">
    <source>
        <dbReference type="Proteomes" id="UP000230008"/>
    </source>
</evidence>
<feature type="transmembrane region" description="Helical" evidence="8">
    <location>
        <begin position="265"/>
        <end position="284"/>
    </location>
</feature>
<dbReference type="NCBIfam" id="NF011683">
    <property type="entry name" value="PRK15103.1"/>
    <property type="match status" value="1"/>
</dbReference>
<reference evidence="11 12" key="1">
    <citation type="submission" date="2016-10" db="EMBL/GenBank/DDBJ databases">
        <authorList>
            <person name="Chevignon G."/>
        </authorList>
    </citation>
    <scope>NUCLEOTIDE SEQUENCE [LARGE SCALE GENOMIC DNA]</scope>
    <source>
        <strain evidence="12">A2C</strain>
        <strain evidence="11">ZA17</strain>
    </source>
</reference>
<feature type="transmembrane region" description="Helical" evidence="8">
    <location>
        <begin position="383"/>
        <end position="403"/>
    </location>
</feature>
<proteinExistence type="inferred from homology"/>
<dbReference type="InterPro" id="IPR051800">
    <property type="entry name" value="PqiA-PqiB_transport"/>
</dbReference>
<evidence type="ECO:0000256" key="3">
    <source>
        <dbReference type="ARBA" id="ARBA00022475"/>
    </source>
</evidence>
<evidence type="ECO:0000256" key="4">
    <source>
        <dbReference type="ARBA" id="ARBA00022519"/>
    </source>
</evidence>
<dbReference type="EMBL" id="CP017606">
    <property type="protein sequence ID" value="ATW29985.1"/>
    <property type="molecule type" value="Genomic_DNA"/>
</dbReference>
<evidence type="ECO:0000256" key="8">
    <source>
        <dbReference type="SAM" id="Phobius"/>
    </source>
</evidence>
<dbReference type="NCBIfam" id="TIGR00155">
    <property type="entry name" value="pqiA_fam"/>
    <property type="match status" value="1"/>
</dbReference>
<evidence type="ECO:0000256" key="1">
    <source>
        <dbReference type="ARBA" id="ARBA00004429"/>
    </source>
</evidence>
<feature type="transmembrane region" description="Helical" evidence="8">
    <location>
        <begin position="103"/>
        <end position="130"/>
    </location>
</feature>
<comment type="subcellular location">
    <subcellularLocation>
        <location evidence="1">Cell inner membrane</location>
        <topology evidence="1">Multi-pass membrane protein</topology>
    </subcellularLocation>
</comment>
<dbReference type="Pfam" id="PF04403">
    <property type="entry name" value="PqiA"/>
    <property type="match status" value="2"/>
</dbReference>
<accession>A0A2D3T2F0</accession>
<dbReference type="EMBL" id="CP017613">
    <property type="protein sequence ID" value="ATW34052.1"/>
    <property type="molecule type" value="Genomic_DNA"/>
</dbReference>
<dbReference type="InterPro" id="IPR007498">
    <property type="entry name" value="PqiA-like"/>
</dbReference>
<dbReference type="RefSeq" id="WP_044612331.1">
    <property type="nucleotide sequence ID" value="NZ_CADIJH010000004.1"/>
</dbReference>
<dbReference type="PANTHER" id="PTHR30462">
    <property type="entry name" value="INTERMEMBRANE TRANSPORT PROTEIN PQIB-RELATED"/>
    <property type="match status" value="1"/>
</dbReference>
<evidence type="ECO:0000313" key="9">
    <source>
        <dbReference type="EMBL" id="ATW29985.1"/>
    </source>
</evidence>
<name>A0A2D3T2F0_9ENTR</name>
<gene>
    <name evidence="9" type="ORF">BJP41_06185</name>
    <name evidence="10" type="ORF">BJP43_07035</name>
</gene>
<keyword evidence="6 8" id="KW-1133">Transmembrane helix</keyword>
<dbReference type="GO" id="GO:0005886">
    <property type="term" value="C:plasma membrane"/>
    <property type="evidence" value="ECO:0007669"/>
    <property type="project" value="UniProtKB-SubCell"/>
</dbReference>
<dbReference type="InterPro" id="IPR005219">
    <property type="entry name" value="PqiA-like_proteobact"/>
</dbReference>
<feature type="transmembrane region" description="Helical" evidence="8">
    <location>
        <begin position="311"/>
        <end position="337"/>
    </location>
</feature>
<keyword evidence="3" id="KW-1003">Cell membrane</keyword>
<feature type="transmembrane region" description="Helical" evidence="8">
    <location>
        <begin position="59"/>
        <end position="83"/>
    </location>
</feature>
<feature type="transmembrane region" description="Helical" evidence="8">
    <location>
        <begin position="349"/>
        <end position="371"/>
    </location>
</feature>
<evidence type="ECO:0000313" key="11">
    <source>
        <dbReference type="Proteomes" id="UP000229055"/>
    </source>
</evidence>
<protein>
    <submittedName>
        <fullName evidence="9">Paraquat-inducible protein A</fullName>
    </submittedName>
</protein>
<feature type="transmembrane region" description="Helical" evidence="8">
    <location>
        <begin position="151"/>
        <end position="169"/>
    </location>
</feature>